<accession>A0ABW3X2Z4</accession>
<protein>
    <submittedName>
        <fullName evidence="2">NrsF family protein</fullName>
    </submittedName>
</protein>
<keyword evidence="3" id="KW-1185">Reference proteome</keyword>
<keyword evidence="1" id="KW-0472">Membrane</keyword>
<evidence type="ECO:0000313" key="2">
    <source>
        <dbReference type="EMBL" id="MFD1304004.1"/>
    </source>
</evidence>
<reference evidence="3" key="1">
    <citation type="journal article" date="2019" name="Int. J. Syst. Evol. Microbiol.">
        <title>The Global Catalogue of Microorganisms (GCM) 10K type strain sequencing project: providing services to taxonomists for standard genome sequencing and annotation.</title>
        <authorList>
            <consortium name="The Broad Institute Genomics Platform"/>
            <consortium name="The Broad Institute Genome Sequencing Center for Infectious Disease"/>
            <person name="Wu L."/>
            <person name="Ma J."/>
        </authorList>
    </citation>
    <scope>NUCLEOTIDE SEQUENCE [LARGE SCALE GENOMIC DNA]</scope>
    <source>
        <strain evidence="3">CCUG 56108</strain>
    </source>
</reference>
<dbReference type="RefSeq" id="WP_238208616.1">
    <property type="nucleotide sequence ID" value="NZ_JBHTND010000047.1"/>
</dbReference>
<organism evidence="2 3">
    <name type="scientific">Methylobacterium marchantiae</name>
    <dbReference type="NCBI Taxonomy" id="600331"/>
    <lineage>
        <taxon>Bacteria</taxon>
        <taxon>Pseudomonadati</taxon>
        <taxon>Pseudomonadota</taxon>
        <taxon>Alphaproteobacteria</taxon>
        <taxon>Hyphomicrobiales</taxon>
        <taxon>Methylobacteriaceae</taxon>
        <taxon>Methylobacterium</taxon>
    </lineage>
</organism>
<keyword evidence="1" id="KW-1133">Transmembrane helix</keyword>
<dbReference type="InterPro" id="IPR009495">
    <property type="entry name" value="NrsF"/>
</dbReference>
<evidence type="ECO:0000256" key="1">
    <source>
        <dbReference type="SAM" id="Phobius"/>
    </source>
</evidence>
<sequence length="242" mass="25367">MPDPATHDRSTQVAFTRVPSTHDLVEDLAQSLTPVRRLPSPGRRTLLWSGAVLTVGLLLVPMSDLSGLRARLAVPDLHWAAVGAILTAIAAALAAFQSSVPGRSAAWSWLPLPPLILWLGASGLGCLRGWLAPAANLADPEEMRGCFVFLMGVSLPLSVLLVLMLRRACPLRPNLTAALGGLAAAAAAAALLVPFHPHDATATDLLVHLVAVLVVVGLNGLFGGRLLDRTAGSRGRHREADL</sequence>
<feature type="transmembrane region" description="Helical" evidence="1">
    <location>
        <begin position="175"/>
        <end position="193"/>
    </location>
</feature>
<feature type="transmembrane region" description="Helical" evidence="1">
    <location>
        <begin position="205"/>
        <end position="227"/>
    </location>
</feature>
<keyword evidence="1" id="KW-0812">Transmembrane</keyword>
<evidence type="ECO:0000313" key="3">
    <source>
        <dbReference type="Proteomes" id="UP001597176"/>
    </source>
</evidence>
<name>A0ABW3X2Z4_9HYPH</name>
<gene>
    <name evidence="2" type="ORF">ACFQ4G_20775</name>
</gene>
<feature type="transmembrane region" description="Helical" evidence="1">
    <location>
        <begin position="108"/>
        <end position="131"/>
    </location>
</feature>
<feature type="transmembrane region" description="Helical" evidence="1">
    <location>
        <begin position="143"/>
        <end position="163"/>
    </location>
</feature>
<dbReference type="EMBL" id="JBHTND010000047">
    <property type="protein sequence ID" value="MFD1304004.1"/>
    <property type="molecule type" value="Genomic_DNA"/>
</dbReference>
<comment type="caution">
    <text evidence="2">The sequence shown here is derived from an EMBL/GenBank/DDBJ whole genome shotgun (WGS) entry which is preliminary data.</text>
</comment>
<feature type="transmembrane region" description="Helical" evidence="1">
    <location>
        <begin position="77"/>
        <end position="96"/>
    </location>
</feature>
<dbReference type="Pfam" id="PF06532">
    <property type="entry name" value="NrsF"/>
    <property type="match status" value="1"/>
</dbReference>
<proteinExistence type="predicted"/>
<feature type="transmembrane region" description="Helical" evidence="1">
    <location>
        <begin position="46"/>
        <end position="65"/>
    </location>
</feature>
<dbReference type="Proteomes" id="UP001597176">
    <property type="component" value="Unassembled WGS sequence"/>
</dbReference>